<evidence type="ECO:0000256" key="6">
    <source>
        <dbReference type="ARBA" id="ARBA00022729"/>
    </source>
</evidence>
<feature type="transmembrane region" description="Helical" evidence="11">
    <location>
        <begin position="94"/>
        <end position="116"/>
    </location>
</feature>
<protein>
    <submittedName>
        <fullName evidence="15">Gamma-aminobutyric acid receptor subunit beta-like</fullName>
    </submittedName>
</protein>
<keyword evidence="3" id="KW-0813">Transport</keyword>
<dbReference type="InterPro" id="IPR006029">
    <property type="entry name" value="Neurotrans-gated_channel_TM"/>
</dbReference>
<dbReference type="InterPro" id="IPR036734">
    <property type="entry name" value="Neur_chan_lig-bd_sf"/>
</dbReference>
<dbReference type="InterPro" id="IPR036719">
    <property type="entry name" value="Neuro-gated_channel_TM_sf"/>
</dbReference>
<reference evidence="15" key="1">
    <citation type="submission" date="2025-08" db="UniProtKB">
        <authorList>
            <consortium name="RefSeq"/>
        </authorList>
    </citation>
    <scope>IDENTIFICATION</scope>
</reference>
<keyword evidence="4" id="KW-1003">Cell membrane</keyword>
<gene>
    <name evidence="15" type="primary">LOC100906900</name>
</gene>
<evidence type="ECO:0000256" key="4">
    <source>
        <dbReference type="ARBA" id="ARBA00022475"/>
    </source>
</evidence>
<evidence type="ECO:0000313" key="14">
    <source>
        <dbReference type="Proteomes" id="UP000694867"/>
    </source>
</evidence>
<evidence type="ECO:0000259" key="12">
    <source>
        <dbReference type="Pfam" id="PF02931"/>
    </source>
</evidence>
<evidence type="ECO:0000256" key="8">
    <source>
        <dbReference type="ARBA" id="ARBA00023065"/>
    </source>
</evidence>
<dbReference type="Gene3D" id="2.70.170.10">
    <property type="entry name" value="Neurotransmitter-gated ion-channel ligand-binding domain"/>
    <property type="match status" value="1"/>
</dbReference>
<dbReference type="GO" id="GO:0005230">
    <property type="term" value="F:extracellular ligand-gated monoatomic ion channel activity"/>
    <property type="evidence" value="ECO:0007669"/>
    <property type="project" value="InterPro"/>
</dbReference>
<evidence type="ECO:0000256" key="9">
    <source>
        <dbReference type="ARBA" id="ARBA00023136"/>
    </source>
</evidence>
<evidence type="ECO:0000259" key="13">
    <source>
        <dbReference type="Pfam" id="PF02932"/>
    </source>
</evidence>
<dbReference type="GO" id="GO:0005254">
    <property type="term" value="F:chloride channel activity"/>
    <property type="evidence" value="ECO:0007669"/>
    <property type="project" value="UniProtKB-ARBA"/>
</dbReference>
<dbReference type="Gene3D" id="1.20.58.390">
    <property type="entry name" value="Neurotransmitter-gated ion-channel transmembrane domain"/>
    <property type="match status" value="1"/>
</dbReference>
<evidence type="ECO:0000256" key="1">
    <source>
        <dbReference type="ARBA" id="ARBA00004141"/>
    </source>
</evidence>
<keyword evidence="10" id="KW-0407">Ion channel</keyword>
<name>A0AAJ6QYI3_9ACAR</name>
<evidence type="ECO:0000256" key="2">
    <source>
        <dbReference type="ARBA" id="ARBA00004236"/>
    </source>
</evidence>
<dbReference type="InterPro" id="IPR038050">
    <property type="entry name" value="Neuro_actylchol_rec"/>
</dbReference>
<dbReference type="PRINTS" id="PR00253">
    <property type="entry name" value="GABAARECEPTR"/>
</dbReference>
<keyword evidence="14" id="KW-1185">Reference proteome</keyword>
<dbReference type="Pfam" id="PF02931">
    <property type="entry name" value="Neur_chan_LBD"/>
    <property type="match status" value="1"/>
</dbReference>
<keyword evidence="5 11" id="KW-0812">Transmembrane</keyword>
<dbReference type="KEGG" id="goe:100906900"/>
<organism evidence="14 15">
    <name type="scientific">Galendromus occidentalis</name>
    <name type="common">western predatory mite</name>
    <dbReference type="NCBI Taxonomy" id="34638"/>
    <lineage>
        <taxon>Eukaryota</taxon>
        <taxon>Metazoa</taxon>
        <taxon>Ecdysozoa</taxon>
        <taxon>Arthropoda</taxon>
        <taxon>Chelicerata</taxon>
        <taxon>Arachnida</taxon>
        <taxon>Acari</taxon>
        <taxon>Parasitiformes</taxon>
        <taxon>Mesostigmata</taxon>
        <taxon>Gamasina</taxon>
        <taxon>Phytoseioidea</taxon>
        <taxon>Phytoseiidae</taxon>
        <taxon>Typhlodrominae</taxon>
        <taxon>Galendromus</taxon>
    </lineage>
</organism>
<dbReference type="GO" id="GO:0005886">
    <property type="term" value="C:plasma membrane"/>
    <property type="evidence" value="ECO:0007669"/>
    <property type="project" value="UniProtKB-SubCell"/>
</dbReference>
<keyword evidence="8" id="KW-0406">Ion transport</keyword>
<keyword evidence="7 11" id="KW-1133">Transmembrane helix</keyword>
<evidence type="ECO:0000313" key="15">
    <source>
        <dbReference type="RefSeq" id="XP_003748122.1"/>
    </source>
</evidence>
<accession>A0AAJ6QYI3</accession>
<dbReference type="InterPro" id="IPR006201">
    <property type="entry name" value="Neur_channel"/>
</dbReference>
<keyword evidence="9 11" id="KW-0472">Membrane</keyword>
<proteinExistence type="predicted"/>
<dbReference type="Pfam" id="PF02932">
    <property type="entry name" value="Neur_chan_memb"/>
    <property type="match status" value="1"/>
</dbReference>
<dbReference type="SUPFAM" id="SSF63712">
    <property type="entry name" value="Nicotinic receptor ligand binding domain-like"/>
    <property type="match status" value="1"/>
</dbReference>
<feature type="domain" description="Neurotransmitter-gated ion-channel transmembrane" evidence="13">
    <location>
        <begin position="99"/>
        <end position="192"/>
    </location>
</feature>
<evidence type="ECO:0000256" key="5">
    <source>
        <dbReference type="ARBA" id="ARBA00022692"/>
    </source>
</evidence>
<keyword evidence="6" id="KW-0732">Signal</keyword>
<dbReference type="GO" id="GO:0004888">
    <property type="term" value="F:transmembrane signaling receptor activity"/>
    <property type="evidence" value="ECO:0007669"/>
    <property type="project" value="InterPro"/>
</dbReference>
<sequence>MDLHDFPVDVQICPINIHAWIYPNSSLHVKWLDAPTNDRGSGSAALNPRQKMLEYEVSLEAYQQGESYVTEDEKRIMDGVKVLVRFRRLLTYQLIKCFLPSFFLVLVGFASMWISLDASNERLALSTTVLLALYTQLGAIRSAIPSVSYMTFCDIYVVACMGFVVLSICESVVMERLHASTETISTANDEVRHRDE</sequence>
<feature type="domain" description="Neurotransmitter-gated ion-channel ligand-binding" evidence="12">
    <location>
        <begin position="1"/>
        <end position="88"/>
    </location>
</feature>
<dbReference type="GeneID" id="100906900"/>
<dbReference type="SUPFAM" id="SSF90112">
    <property type="entry name" value="Neurotransmitter-gated ion-channel transmembrane pore"/>
    <property type="match status" value="1"/>
</dbReference>
<dbReference type="PANTHER" id="PTHR18945">
    <property type="entry name" value="NEUROTRANSMITTER GATED ION CHANNEL"/>
    <property type="match status" value="1"/>
</dbReference>
<evidence type="ECO:0000256" key="3">
    <source>
        <dbReference type="ARBA" id="ARBA00022448"/>
    </source>
</evidence>
<dbReference type="GO" id="GO:0099095">
    <property type="term" value="F:ligand-gated monoatomic anion channel activity"/>
    <property type="evidence" value="ECO:0007669"/>
    <property type="project" value="UniProtKB-ARBA"/>
</dbReference>
<dbReference type="AlphaFoldDB" id="A0AAJ6QYI3"/>
<dbReference type="InterPro" id="IPR006028">
    <property type="entry name" value="GABAA/Glycine_rcpt"/>
</dbReference>
<dbReference type="InterPro" id="IPR006202">
    <property type="entry name" value="Neur_chan_lig-bd"/>
</dbReference>
<evidence type="ECO:0000256" key="11">
    <source>
        <dbReference type="SAM" id="Phobius"/>
    </source>
</evidence>
<dbReference type="RefSeq" id="XP_003748122.1">
    <property type="nucleotide sequence ID" value="XM_003748074.1"/>
</dbReference>
<evidence type="ECO:0000256" key="7">
    <source>
        <dbReference type="ARBA" id="ARBA00022989"/>
    </source>
</evidence>
<dbReference type="Proteomes" id="UP000694867">
    <property type="component" value="Unplaced"/>
</dbReference>
<comment type="subcellular location">
    <subcellularLocation>
        <location evidence="2">Cell membrane</location>
    </subcellularLocation>
    <subcellularLocation>
        <location evidence="1">Membrane</location>
        <topology evidence="1">Multi-pass membrane protein</topology>
    </subcellularLocation>
</comment>
<feature type="transmembrane region" description="Helical" evidence="11">
    <location>
        <begin position="147"/>
        <end position="168"/>
    </location>
</feature>
<evidence type="ECO:0000256" key="10">
    <source>
        <dbReference type="ARBA" id="ARBA00023303"/>
    </source>
</evidence>